<organism evidence="1 2">
    <name type="scientific">Lithospermum erythrorhizon</name>
    <name type="common">Purple gromwell</name>
    <name type="synonym">Lithospermum officinale var. erythrorhizon</name>
    <dbReference type="NCBI Taxonomy" id="34254"/>
    <lineage>
        <taxon>Eukaryota</taxon>
        <taxon>Viridiplantae</taxon>
        <taxon>Streptophyta</taxon>
        <taxon>Embryophyta</taxon>
        <taxon>Tracheophyta</taxon>
        <taxon>Spermatophyta</taxon>
        <taxon>Magnoliopsida</taxon>
        <taxon>eudicotyledons</taxon>
        <taxon>Gunneridae</taxon>
        <taxon>Pentapetalae</taxon>
        <taxon>asterids</taxon>
        <taxon>lamiids</taxon>
        <taxon>Boraginales</taxon>
        <taxon>Boraginaceae</taxon>
        <taxon>Boraginoideae</taxon>
        <taxon>Lithospermeae</taxon>
        <taxon>Lithospermum</taxon>
    </lineage>
</organism>
<comment type="caution">
    <text evidence="1">The sequence shown here is derived from an EMBL/GenBank/DDBJ whole genome shotgun (WGS) entry which is preliminary data.</text>
</comment>
<dbReference type="EMBL" id="BAABME010004982">
    <property type="protein sequence ID" value="GAA0164210.1"/>
    <property type="molecule type" value="Genomic_DNA"/>
</dbReference>
<evidence type="ECO:0000313" key="2">
    <source>
        <dbReference type="Proteomes" id="UP001454036"/>
    </source>
</evidence>
<evidence type="ECO:0000313" key="1">
    <source>
        <dbReference type="EMBL" id="GAA0164210.1"/>
    </source>
</evidence>
<keyword evidence="2" id="KW-1185">Reference proteome</keyword>
<reference evidence="1 2" key="1">
    <citation type="submission" date="2024-01" db="EMBL/GenBank/DDBJ databases">
        <title>The complete chloroplast genome sequence of Lithospermum erythrorhizon: insights into the phylogenetic relationship among Boraginaceae species and the maternal lineages of purple gromwells.</title>
        <authorList>
            <person name="Okada T."/>
            <person name="Watanabe K."/>
        </authorList>
    </citation>
    <scope>NUCLEOTIDE SEQUENCE [LARGE SCALE GENOMIC DNA]</scope>
</reference>
<accession>A0AAV3QN57</accession>
<dbReference type="AlphaFoldDB" id="A0AAV3QN57"/>
<gene>
    <name evidence="1" type="ORF">LIER_19900</name>
</gene>
<sequence length="76" mass="9219">MNSAIQRQDLFCCTMRHYRPQLLIFLWPQRVEFPMPSNDFSSSFAKRDWDLLDDKGVHHQLFSFDKVYKLARILRI</sequence>
<dbReference type="Proteomes" id="UP001454036">
    <property type="component" value="Unassembled WGS sequence"/>
</dbReference>
<name>A0AAV3QN57_LITER</name>
<protein>
    <submittedName>
        <fullName evidence="1">Uncharacterized protein</fullName>
    </submittedName>
</protein>
<proteinExistence type="predicted"/>